<evidence type="ECO:0000256" key="1">
    <source>
        <dbReference type="SAM" id="MobiDB-lite"/>
    </source>
</evidence>
<dbReference type="Proteomes" id="UP001497516">
    <property type="component" value="Chromosome 9"/>
</dbReference>
<name>A0AAV2GP84_9ROSI</name>
<sequence length="103" mass="11519">MPLYLPHKKRTMAQSINNTGTSKPRNQLLVVWAQPKIVTETIATAVAVSLYRLWSFLTAFLPDSVSESNWSAPNPTLHDRIPPDPTTRGPKQRTRNGNWPAVA</sequence>
<proteinExistence type="predicted"/>
<dbReference type="EMBL" id="OZ034822">
    <property type="protein sequence ID" value="CAL1411613.1"/>
    <property type="molecule type" value="Genomic_DNA"/>
</dbReference>
<feature type="compositionally biased region" description="Polar residues" evidence="1">
    <location>
        <begin position="65"/>
        <end position="74"/>
    </location>
</feature>
<gene>
    <name evidence="2" type="ORF">LTRI10_LOCUS50957</name>
</gene>
<protein>
    <submittedName>
        <fullName evidence="2">Uncharacterized protein</fullName>
    </submittedName>
</protein>
<evidence type="ECO:0000313" key="2">
    <source>
        <dbReference type="EMBL" id="CAL1411613.1"/>
    </source>
</evidence>
<feature type="region of interest" description="Disordered" evidence="1">
    <location>
        <begin position="65"/>
        <end position="103"/>
    </location>
</feature>
<reference evidence="2 3" key="1">
    <citation type="submission" date="2024-04" db="EMBL/GenBank/DDBJ databases">
        <authorList>
            <person name="Fracassetti M."/>
        </authorList>
    </citation>
    <scope>NUCLEOTIDE SEQUENCE [LARGE SCALE GENOMIC DNA]</scope>
</reference>
<accession>A0AAV2GP84</accession>
<dbReference type="AlphaFoldDB" id="A0AAV2GP84"/>
<keyword evidence="3" id="KW-1185">Reference proteome</keyword>
<organism evidence="2 3">
    <name type="scientific">Linum trigynum</name>
    <dbReference type="NCBI Taxonomy" id="586398"/>
    <lineage>
        <taxon>Eukaryota</taxon>
        <taxon>Viridiplantae</taxon>
        <taxon>Streptophyta</taxon>
        <taxon>Embryophyta</taxon>
        <taxon>Tracheophyta</taxon>
        <taxon>Spermatophyta</taxon>
        <taxon>Magnoliopsida</taxon>
        <taxon>eudicotyledons</taxon>
        <taxon>Gunneridae</taxon>
        <taxon>Pentapetalae</taxon>
        <taxon>rosids</taxon>
        <taxon>fabids</taxon>
        <taxon>Malpighiales</taxon>
        <taxon>Linaceae</taxon>
        <taxon>Linum</taxon>
    </lineage>
</organism>
<evidence type="ECO:0000313" key="3">
    <source>
        <dbReference type="Proteomes" id="UP001497516"/>
    </source>
</evidence>